<dbReference type="Proteomes" id="UP000321062">
    <property type="component" value="Chromosome"/>
</dbReference>
<evidence type="ECO:0000313" key="2">
    <source>
        <dbReference type="Proteomes" id="UP000321062"/>
    </source>
</evidence>
<dbReference type="KEGG" id="yti:FNA67_19375"/>
<protein>
    <submittedName>
        <fullName evidence="1">Flagellar protein FlgN</fullName>
    </submittedName>
</protein>
<gene>
    <name evidence="1" type="ORF">FNA67_19375</name>
</gene>
<keyword evidence="1" id="KW-0282">Flagellum</keyword>
<organism evidence="1 2">
    <name type="scientific">Paradevosia tibetensis</name>
    <dbReference type="NCBI Taxonomy" id="1447062"/>
    <lineage>
        <taxon>Bacteria</taxon>
        <taxon>Pseudomonadati</taxon>
        <taxon>Pseudomonadota</taxon>
        <taxon>Alphaproteobacteria</taxon>
        <taxon>Hyphomicrobiales</taxon>
        <taxon>Devosiaceae</taxon>
        <taxon>Paradevosia</taxon>
    </lineage>
</organism>
<proteinExistence type="predicted"/>
<keyword evidence="1" id="KW-0966">Cell projection</keyword>
<name>A0A5B9DRY2_9HYPH</name>
<dbReference type="AlphaFoldDB" id="A0A5B9DRY2"/>
<dbReference type="RefSeq" id="WP_147657699.1">
    <property type="nucleotide sequence ID" value="NZ_BMFM01000001.1"/>
</dbReference>
<keyword evidence="2" id="KW-1185">Reference proteome</keyword>
<accession>A0A5B9DRY2</accession>
<sequence length="152" mass="16186">MNKIGTSQPSPGPDADVEEILGLLDALLAVIGEENRQLAGGLPASLSQAVSEKSQLAVSLEGIMAAIRTQTITIADAAPLLQLRLTDRSNLLSLAMAENTTRLRSAIEATRRRVDAVMSAIREDASCAGVYQADGLRVRRQREVPGKTGHWA</sequence>
<dbReference type="OrthoDB" id="7676871at2"/>
<keyword evidence="1" id="KW-0969">Cilium</keyword>
<dbReference type="EMBL" id="CP041690">
    <property type="protein sequence ID" value="QEE22191.1"/>
    <property type="molecule type" value="Genomic_DNA"/>
</dbReference>
<evidence type="ECO:0000313" key="1">
    <source>
        <dbReference type="EMBL" id="QEE22191.1"/>
    </source>
</evidence>
<reference evidence="1 2" key="1">
    <citation type="journal article" date="2015" name="Int. J. Syst. Evol. Microbiol.">
        <title>Youhaiella tibetensis gen. nov., sp. nov., isolated from subsurface sediment.</title>
        <authorList>
            <person name="Wang Y.X."/>
            <person name="Huang F.Q."/>
            <person name="Nogi Y."/>
            <person name="Pang S.J."/>
            <person name="Wang P.K."/>
            <person name="Lv J."/>
        </authorList>
    </citation>
    <scope>NUCLEOTIDE SEQUENCE [LARGE SCALE GENOMIC DNA]</scope>
    <source>
        <strain evidence="2">fig4</strain>
    </source>
</reference>